<dbReference type="EMBL" id="AAWS01000055">
    <property type="protein sequence ID" value="EAY25107.1"/>
    <property type="molecule type" value="Genomic_DNA"/>
</dbReference>
<name>A1ZX27_MICM2</name>
<protein>
    <submittedName>
        <fullName evidence="1">Lipoprotein, putative</fullName>
    </submittedName>
</protein>
<dbReference type="PROSITE" id="PS51257">
    <property type="entry name" value="PROKAR_LIPOPROTEIN"/>
    <property type="match status" value="1"/>
</dbReference>
<keyword evidence="2" id="KW-1185">Reference proteome</keyword>
<sequence>MKLAYSLLILLIFAGCTKTPEPNNTNQFIKFFGSAKNETANAMVSTTDGGYLIVGSTTSFNLYEQAFLAKADANGNVQWTQHYGIDSTNDGNVTVARSAIEVDGNFLVLGEGTKGDTTNFLLYQVDASGTQLGYKEYATTTKTDQGYYISAINGGYMMIGTTGDGTIAQNNNIKAIKIDNNRDVVFEKSDGITNAVDGLGNIIEISTQLNGADVNDFLWVGTSKRLPDDTDARIIRLNDIGGIRWEENYGKLDSKNQTGAEIKVDGKDYVIVGNTNLNDNGDVYIVKVDADGKSLAEYVISLENEQIAESIEPVSDGYIVAGTNVLKREALTNNITASTAFLMKVKADGTMDWVKEFGDLGKDVDGVNSGRFVKAINGGSEGYLLLGSFDFFGSSVMGLVRTNSDGTTL</sequence>
<keyword evidence="1" id="KW-0449">Lipoprotein</keyword>
<dbReference type="Proteomes" id="UP000004095">
    <property type="component" value="Unassembled WGS sequence"/>
</dbReference>
<proteinExistence type="predicted"/>
<reference evidence="1 2" key="1">
    <citation type="submission" date="2007-01" db="EMBL/GenBank/DDBJ databases">
        <authorList>
            <person name="Haygood M."/>
            <person name="Podell S."/>
            <person name="Anderson C."/>
            <person name="Hopkinson B."/>
            <person name="Roe K."/>
            <person name="Barbeau K."/>
            <person name="Gaasterland T."/>
            <person name="Ferriera S."/>
            <person name="Johnson J."/>
            <person name="Kravitz S."/>
            <person name="Beeson K."/>
            <person name="Sutton G."/>
            <person name="Rogers Y.-H."/>
            <person name="Friedman R."/>
            <person name="Frazier M."/>
            <person name="Venter J.C."/>
        </authorList>
    </citation>
    <scope>NUCLEOTIDE SEQUENCE [LARGE SCALE GENOMIC DNA]</scope>
    <source>
        <strain evidence="1 2">ATCC 23134</strain>
    </source>
</reference>
<accession>A1ZX27</accession>
<feature type="non-terminal residue" evidence="1">
    <location>
        <position position="409"/>
    </location>
</feature>
<dbReference type="AlphaFoldDB" id="A1ZX27"/>
<dbReference type="PANTHER" id="PTHR42754:SF1">
    <property type="entry name" value="LIPOPROTEIN"/>
    <property type="match status" value="1"/>
</dbReference>
<organism evidence="1 2">
    <name type="scientific">Microscilla marina ATCC 23134</name>
    <dbReference type="NCBI Taxonomy" id="313606"/>
    <lineage>
        <taxon>Bacteria</taxon>
        <taxon>Pseudomonadati</taxon>
        <taxon>Bacteroidota</taxon>
        <taxon>Cytophagia</taxon>
        <taxon>Cytophagales</taxon>
        <taxon>Microscillaceae</taxon>
        <taxon>Microscilla</taxon>
    </lineage>
</organism>
<dbReference type="Gene3D" id="2.80.10.50">
    <property type="match status" value="1"/>
</dbReference>
<comment type="caution">
    <text evidence="1">The sequence shown here is derived from an EMBL/GenBank/DDBJ whole genome shotgun (WGS) entry which is preliminary data.</text>
</comment>
<dbReference type="eggNOG" id="COG1520">
    <property type="taxonomic scope" value="Bacteria"/>
</dbReference>
<evidence type="ECO:0000313" key="2">
    <source>
        <dbReference type="Proteomes" id="UP000004095"/>
    </source>
</evidence>
<gene>
    <name evidence="1" type="ORF">M23134_06095</name>
</gene>
<dbReference type="PANTHER" id="PTHR42754">
    <property type="entry name" value="ENDOGLUCANASE"/>
    <property type="match status" value="1"/>
</dbReference>
<evidence type="ECO:0000313" key="1">
    <source>
        <dbReference type="EMBL" id="EAY25107.1"/>
    </source>
</evidence>